<dbReference type="InterPro" id="IPR008930">
    <property type="entry name" value="Terpenoid_cyclase/PrenylTrfase"/>
</dbReference>
<evidence type="ECO:0000313" key="6">
    <source>
        <dbReference type="Proteomes" id="UP001642540"/>
    </source>
</evidence>
<keyword evidence="3" id="KW-0732">Signal</keyword>
<feature type="compositionally biased region" description="Polar residues" evidence="4">
    <location>
        <begin position="30"/>
        <end position="41"/>
    </location>
</feature>
<dbReference type="InterPro" id="IPR051588">
    <property type="entry name" value="Cobalamin_Transport"/>
</dbReference>
<protein>
    <recommendedName>
        <fullName evidence="7">Transcobalamin-2</fullName>
    </recommendedName>
</protein>
<evidence type="ECO:0000256" key="1">
    <source>
        <dbReference type="ARBA" id="ARBA00004613"/>
    </source>
</evidence>
<dbReference type="Pfam" id="PF01122">
    <property type="entry name" value="Cobalamin_bind"/>
    <property type="match status" value="1"/>
</dbReference>
<dbReference type="InterPro" id="IPR002157">
    <property type="entry name" value="Cbl-bd_prot"/>
</dbReference>
<evidence type="ECO:0000256" key="3">
    <source>
        <dbReference type="ARBA" id="ARBA00022729"/>
    </source>
</evidence>
<comment type="subcellular location">
    <subcellularLocation>
        <location evidence="1">Secreted</location>
    </subcellularLocation>
</comment>
<dbReference type="EMBL" id="CAXLJM020000051">
    <property type="protein sequence ID" value="CAL8115682.1"/>
    <property type="molecule type" value="Genomic_DNA"/>
</dbReference>
<gene>
    <name evidence="5" type="ORF">ODALV1_LOCUS16967</name>
</gene>
<feature type="compositionally biased region" description="Basic and acidic residues" evidence="4">
    <location>
        <begin position="371"/>
        <end position="387"/>
    </location>
</feature>
<dbReference type="SUPFAM" id="SSF48239">
    <property type="entry name" value="Terpenoid cyclases/Protein prenyltransferases"/>
    <property type="match status" value="1"/>
</dbReference>
<organism evidence="5 6">
    <name type="scientific">Orchesella dallaii</name>
    <dbReference type="NCBI Taxonomy" id="48710"/>
    <lineage>
        <taxon>Eukaryota</taxon>
        <taxon>Metazoa</taxon>
        <taxon>Ecdysozoa</taxon>
        <taxon>Arthropoda</taxon>
        <taxon>Hexapoda</taxon>
        <taxon>Collembola</taxon>
        <taxon>Entomobryomorpha</taxon>
        <taxon>Entomobryoidea</taxon>
        <taxon>Orchesellidae</taxon>
        <taxon>Orchesellinae</taxon>
        <taxon>Orchesella</taxon>
    </lineage>
</organism>
<comment type="caution">
    <text evidence="5">The sequence shown here is derived from an EMBL/GenBank/DDBJ whole genome shotgun (WGS) entry which is preliminary data.</text>
</comment>
<sequence>MTTKTVPEEKSDEEVAVSMEAHNILCENTMEGTSKTGGAKSSRNKSTESDTLSADNLQYKLENIRNLALEWLQTKRTDEYGWPSGDTARIVIALASAVKDWPTKNDLEARLIVKQLEIELLEKLLSKDTVPISPAEVCYFALALSASCRDPHNFHGHNLIVSLEKHHEDVDYQGYPAAFGYAFTSLVSCMSGAHTHKHQARRLLQIARDDSSSTRMYSVDTRATALIALECIRNRKTSDFLSRHIIGPMHAISKLQLEDGTFGNLHTTALTIQALSGLHGAEINWNKSATVHALESLQEPNGSFLDSPKETADAVIAISALLNGMGILGARKGHCKSARLSKHRSGALAEDGLVMYNNDEDIPFHTNTNEVRPKTSEGEHKDDESPKLVHLDSSDQVKVSLNGIENELLNGKNSSDHDVDMKQDKYNSLDKLKNPNHDVNVTYWLWIGPDPVSADKHNMTVRIEANATFYAVMQKAASLNHKFM</sequence>
<proteinExistence type="predicted"/>
<feature type="region of interest" description="Disordered" evidence="4">
    <location>
        <begin position="362"/>
        <end position="387"/>
    </location>
</feature>
<evidence type="ECO:0008006" key="7">
    <source>
        <dbReference type="Google" id="ProtNLM"/>
    </source>
</evidence>
<evidence type="ECO:0000256" key="2">
    <source>
        <dbReference type="ARBA" id="ARBA00022525"/>
    </source>
</evidence>
<feature type="region of interest" description="Disordered" evidence="4">
    <location>
        <begin position="27"/>
        <end position="51"/>
    </location>
</feature>
<evidence type="ECO:0000313" key="5">
    <source>
        <dbReference type="EMBL" id="CAL8115682.1"/>
    </source>
</evidence>
<reference evidence="5 6" key="1">
    <citation type="submission" date="2024-08" db="EMBL/GenBank/DDBJ databases">
        <authorList>
            <person name="Cucini C."/>
            <person name="Frati F."/>
        </authorList>
    </citation>
    <scope>NUCLEOTIDE SEQUENCE [LARGE SCALE GENOMIC DNA]</scope>
</reference>
<evidence type="ECO:0000256" key="4">
    <source>
        <dbReference type="SAM" id="MobiDB-lite"/>
    </source>
</evidence>
<dbReference type="PANTHER" id="PTHR10559">
    <property type="entry name" value="TRANSCOBALAMIN-1/GASTRIC INTRINSIC FACTOR"/>
    <property type="match status" value="1"/>
</dbReference>
<name>A0ABP1QZ97_9HEXA</name>
<dbReference type="Gene3D" id="1.50.10.20">
    <property type="match status" value="1"/>
</dbReference>
<accession>A0ABP1QZ97</accession>
<keyword evidence="6" id="KW-1185">Reference proteome</keyword>
<dbReference type="PANTHER" id="PTHR10559:SF18">
    <property type="entry name" value="TRANSCOBALAMIN II"/>
    <property type="match status" value="1"/>
</dbReference>
<keyword evidence="2" id="KW-0964">Secreted</keyword>
<dbReference type="Proteomes" id="UP001642540">
    <property type="component" value="Unassembled WGS sequence"/>
</dbReference>